<dbReference type="Proteomes" id="UP000673552">
    <property type="component" value="Unassembled WGS sequence"/>
</dbReference>
<evidence type="ECO:0000313" key="10">
    <source>
        <dbReference type="EMBL" id="KAG5479098.1"/>
    </source>
</evidence>
<evidence type="ECO:0000256" key="3">
    <source>
        <dbReference type="ARBA" id="ARBA00022692"/>
    </source>
</evidence>
<reference evidence="11" key="1">
    <citation type="journal article" date="2021" name="Microbiol. Resour. Announc.">
        <title>LGAAP: Leishmaniinae Genome Assembly and Annotation Pipeline.</title>
        <authorList>
            <person name="Almutairi H."/>
            <person name="Urbaniak M.D."/>
            <person name="Bates M.D."/>
            <person name="Jariyapan N."/>
            <person name="Kwakye-Nuako G."/>
            <person name="Thomaz-Soccol V."/>
            <person name="Al-Salem W.S."/>
            <person name="Dillon R.J."/>
            <person name="Bates P.A."/>
            <person name="Gatherer D."/>
        </authorList>
    </citation>
    <scope>NUCLEOTIDE SEQUENCE [LARGE SCALE GENOMIC DNA]</scope>
</reference>
<keyword evidence="4 8" id="KW-1133">Transmembrane helix</keyword>
<dbReference type="GO" id="GO:0022857">
    <property type="term" value="F:transmembrane transporter activity"/>
    <property type="evidence" value="ECO:0007669"/>
    <property type="project" value="InterPro"/>
</dbReference>
<dbReference type="EMBL" id="JAFEUZ010000022">
    <property type="protein sequence ID" value="KAG5479098.1"/>
    <property type="molecule type" value="Genomic_DNA"/>
</dbReference>
<proteinExistence type="inferred from homology"/>
<evidence type="ECO:0000256" key="5">
    <source>
        <dbReference type="ARBA" id="ARBA00023136"/>
    </source>
</evidence>
<comment type="caution">
    <text evidence="10">The sequence shown here is derived from an EMBL/GenBank/DDBJ whole genome shotgun (WGS) entry which is preliminary data.</text>
</comment>
<evidence type="ECO:0000256" key="1">
    <source>
        <dbReference type="ARBA" id="ARBA00004141"/>
    </source>
</evidence>
<evidence type="ECO:0000259" key="9">
    <source>
        <dbReference type="PROSITE" id="PS50850"/>
    </source>
</evidence>
<dbReference type="RefSeq" id="XP_067178817.1">
    <property type="nucleotide sequence ID" value="XM_067320505.1"/>
</dbReference>
<name>A0A836HM13_9TRYP</name>
<organism evidence="10 11">
    <name type="scientific">Leishmania martiniquensis</name>
    <dbReference type="NCBI Taxonomy" id="1580590"/>
    <lineage>
        <taxon>Eukaryota</taxon>
        <taxon>Discoba</taxon>
        <taxon>Euglenozoa</taxon>
        <taxon>Kinetoplastea</taxon>
        <taxon>Metakinetoplastina</taxon>
        <taxon>Trypanosomatida</taxon>
        <taxon>Trypanosomatidae</taxon>
        <taxon>Leishmaniinae</taxon>
        <taxon>Leishmania</taxon>
    </lineage>
</organism>
<dbReference type="GeneID" id="92513017"/>
<keyword evidence="5 8" id="KW-0472">Membrane</keyword>
<feature type="transmembrane region" description="Helical" evidence="8">
    <location>
        <begin position="491"/>
        <end position="511"/>
    </location>
</feature>
<keyword evidence="11" id="KW-1185">Reference proteome</keyword>
<dbReference type="InterPro" id="IPR020846">
    <property type="entry name" value="MFS_dom"/>
</dbReference>
<reference evidence="11" key="2">
    <citation type="journal article" date="2021" name="Sci. Data">
        <title>Chromosome-scale genome sequencing, assembly and annotation of six genomes from subfamily Leishmaniinae.</title>
        <authorList>
            <person name="Almutairi H."/>
            <person name="Urbaniak M.D."/>
            <person name="Bates M.D."/>
            <person name="Jariyapan N."/>
            <person name="Kwakye-Nuako G."/>
            <person name="Thomaz Soccol V."/>
            <person name="Al-Salem W.S."/>
            <person name="Dillon R.J."/>
            <person name="Bates P.A."/>
            <person name="Gatherer D."/>
        </authorList>
    </citation>
    <scope>NUCLEOTIDE SEQUENCE [LARGE SCALE GENOMIC DNA]</scope>
</reference>
<dbReference type="InterPro" id="IPR036259">
    <property type="entry name" value="MFS_trans_sf"/>
</dbReference>
<evidence type="ECO:0000313" key="11">
    <source>
        <dbReference type="Proteomes" id="UP000673552"/>
    </source>
</evidence>
<feature type="region of interest" description="Disordered" evidence="7">
    <location>
        <begin position="723"/>
        <end position="754"/>
    </location>
</feature>
<protein>
    <recommendedName>
        <fullName evidence="9">Major facilitator superfamily (MFS) profile domain-containing protein</fullName>
    </recommendedName>
</protein>
<dbReference type="AlphaFoldDB" id="A0A836HM13"/>
<evidence type="ECO:0000256" key="8">
    <source>
        <dbReference type="SAM" id="Phobius"/>
    </source>
</evidence>
<dbReference type="CDD" id="cd06174">
    <property type="entry name" value="MFS"/>
    <property type="match status" value="1"/>
</dbReference>
<evidence type="ECO:0000256" key="2">
    <source>
        <dbReference type="ARBA" id="ARBA00022448"/>
    </source>
</evidence>
<keyword evidence="2" id="KW-0813">Transport</keyword>
<feature type="transmembrane region" description="Helical" evidence="8">
    <location>
        <begin position="554"/>
        <end position="580"/>
    </location>
</feature>
<feature type="compositionally biased region" description="Low complexity" evidence="7">
    <location>
        <begin position="724"/>
        <end position="734"/>
    </location>
</feature>
<feature type="transmembrane region" description="Helical" evidence="8">
    <location>
        <begin position="198"/>
        <end position="215"/>
    </location>
</feature>
<feature type="compositionally biased region" description="Polar residues" evidence="7">
    <location>
        <begin position="316"/>
        <end position="326"/>
    </location>
</feature>
<feature type="region of interest" description="Disordered" evidence="7">
    <location>
        <begin position="833"/>
        <end position="864"/>
    </location>
</feature>
<dbReference type="PANTHER" id="PTHR23505:SF9">
    <property type="entry name" value="PROTEIN, PUTATIVE-RELATED"/>
    <property type="match status" value="1"/>
</dbReference>
<feature type="transmembrane region" description="Helical" evidence="8">
    <location>
        <begin position="424"/>
        <end position="451"/>
    </location>
</feature>
<feature type="transmembrane region" description="Helical" evidence="8">
    <location>
        <begin position="227"/>
        <end position="246"/>
    </location>
</feature>
<feature type="transmembrane region" description="Helical" evidence="8">
    <location>
        <begin position="384"/>
        <end position="404"/>
    </location>
</feature>
<evidence type="ECO:0000256" key="6">
    <source>
        <dbReference type="ARBA" id="ARBA00024338"/>
    </source>
</evidence>
<sequence length="900" mass="93737">MPNTKPTALPEELFIEGLGVAPAGVGVHPTTVTSSSASKAAMSSDRDVVRSLNLVGNGDRAAVSAVHARSLSGHDDTMASAAVRLLDSTGTVDRDTIYCNLWLFIWLKTIGSFDSGAFSAALGAPNGISEAWELSTKLQGALTSSVFLGNVLGCPLAGHLFSRYDEKRVLCAALIVHAVFTFLYAALPVYGVALLNRFFIGISLSFIVVYTPVWVDEFAPKSQQSVWMASHNAGVPLGIMLGYLLAAGPQAFTSSISWSWSFYVKCILMVPTIAYVARLDPRSINTRKAGVASDGKVYDDAGDDDRTRDFGAVSGVATSGEGSNNAPGAIAVSPPPATASARASVSAAASRSTGRDTSTSQSLRMLADRALATIRNLYSSMSPLFSNVVYICSVVSLTSLYFVATGLQNFVTQYLRDPPFNASIAIIMVGFGSAVVSAPVCGVIVGGILLDRIGGYKRNLRRVAFFILAWGLCAVLFSVICIFVRTARGFLLVMSVVLFCGGAIIPPAAGLTMSSLPDHLRSVGAAFSQTIYNLLGNFSGPLVCGLVADATGSLRYGIITLLLSSTLGVVPILGMLYVAFYGAGNGLGSAASVMIGSSGDDGAGGAAEVVALDEEEEEEVLEMHSCGLVASEGGAMAAARLCRHSHDRGTAKTLTDAMAVNNGNFTLPPTTASVRSNSAVSVWKLQTESPPQLCRLLAVGHGMPNGCRGPAACNEEVAAPLPLPNRSRPSSPQSMEARPLRLPPSFEAASPGAAPAPPLAISPTPTWTKPAVESPAALSPSCAARSCEMKAELKMMDLQLGASRVMSLASQRALGVDPVSTWFKNEMRELSLSQRLSTSSSTRGSSAGSLGGASASATAPSPSPCSTLSQRLYSHVECAVEKTDARLTHVCKHADAHAAL</sequence>
<feature type="transmembrane region" description="Helical" evidence="8">
    <location>
        <begin position="169"/>
        <end position="192"/>
    </location>
</feature>
<feature type="domain" description="Major facilitator superfamily (MFS) profile" evidence="9">
    <location>
        <begin position="100"/>
        <end position="586"/>
    </location>
</feature>
<dbReference type="SUPFAM" id="SSF103473">
    <property type="entry name" value="MFS general substrate transporter"/>
    <property type="match status" value="1"/>
</dbReference>
<dbReference type="Pfam" id="PF07690">
    <property type="entry name" value="MFS_1"/>
    <property type="match status" value="1"/>
</dbReference>
<feature type="region of interest" description="Disordered" evidence="7">
    <location>
        <begin position="309"/>
        <end position="336"/>
    </location>
</feature>
<evidence type="ECO:0000256" key="7">
    <source>
        <dbReference type="SAM" id="MobiDB-lite"/>
    </source>
</evidence>
<evidence type="ECO:0000256" key="4">
    <source>
        <dbReference type="ARBA" id="ARBA00022989"/>
    </source>
</evidence>
<keyword evidence="3 8" id="KW-0812">Transmembrane</keyword>
<comment type="similarity">
    <text evidence="6">Belongs to the major facilitator superfamily. Spinster (TC 2.A.1.49) family.</text>
</comment>
<dbReference type="InterPro" id="IPR011701">
    <property type="entry name" value="MFS"/>
</dbReference>
<dbReference type="Gene3D" id="1.20.1250.20">
    <property type="entry name" value="MFS general substrate transporter like domains"/>
    <property type="match status" value="1"/>
</dbReference>
<dbReference type="PROSITE" id="PS50850">
    <property type="entry name" value="MFS"/>
    <property type="match status" value="1"/>
</dbReference>
<feature type="transmembrane region" description="Helical" evidence="8">
    <location>
        <begin position="463"/>
        <end position="485"/>
    </location>
</feature>
<dbReference type="KEGG" id="lmat:92513017"/>
<feature type="transmembrane region" description="Helical" evidence="8">
    <location>
        <begin position="258"/>
        <end position="277"/>
    </location>
</feature>
<dbReference type="PANTHER" id="PTHR23505">
    <property type="entry name" value="SPINSTER"/>
    <property type="match status" value="1"/>
</dbReference>
<gene>
    <name evidence="10" type="ORF">LSCM1_02946</name>
</gene>
<feature type="compositionally biased region" description="Low complexity" evidence="7">
    <location>
        <begin position="743"/>
        <end position="753"/>
    </location>
</feature>
<dbReference type="InterPro" id="IPR044770">
    <property type="entry name" value="MFS_spinster-like"/>
</dbReference>
<accession>A0A836HM13</accession>
<dbReference type="GO" id="GO:0016020">
    <property type="term" value="C:membrane"/>
    <property type="evidence" value="ECO:0007669"/>
    <property type="project" value="UniProtKB-SubCell"/>
</dbReference>
<comment type="subcellular location">
    <subcellularLocation>
        <location evidence="1">Membrane</location>
        <topology evidence="1">Multi-pass membrane protein</topology>
    </subcellularLocation>
</comment>
<dbReference type="OrthoDB" id="6770063at2759"/>